<evidence type="ECO:0000313" key="1">
    <source>
        <dbReference type="EMBL" id="OBR89520.1"/>
    </source>
</evidence>
<dbReference type="OrthoDB" id="2561307at2759"/>
<proteinExistence type="predicted"/>
<reference evidence="1" key="1">
    <citation type="submission" date="2013-07" db="EMBL/GenBank/DDBJ databases">
        <title>The Genome Sequence of Cryptococcus dejecticola CBS10117.</title>
        <authorList>
            <consortium name="The Broad Institute Genome Sequencing Platform"/>
            <person name="Cuomo C."/>
            <person name="Litvintseva A."/>
            <person name="Chen Y."/>
            <person name="Heitman J."/>
            <person name="Sun S."/>
            <person name="Springer D."/>
            <person name="Dromer F."/>
            <person name="Young S.K."/>
            <person name="Zeng Q."/>
            <person name="Gargeya S."/>
            <person name="Fitzgerald M."/>
            <person name="Abouelleil A."/>
            <person name="Alvarado L."/>
            <person name="Berlin A.M."/>
            <person name="Chapman S.B."/>
            <person name="Dewar J."/>
            <person name="Goldberg J."/>
            <person name="Griggs A."/>
            <person name="Gujja S."/>
            <person name="Hansen M."/>
            <person name="Howarth C."/>
            <person name="Imamovic A."/>
            <person name="Larimer J."/>
            <person name="McCowan C."/>
            <person name="Murphy C."/>
            <person name="Pearson M."/>
            <person name="Priest M."/>
            <person name="Roberts A."/>
            <person name="Saif S."/>
            <person name="Shea T."/>
            <person name="Sykes S."/>
            <person name="Wortman J."/>
            <person name="Nusbaum C."/>
            <person name="Birren B."/>
        </authorList>
    </citation>
    <scope>NUCLEOTIDE SEQUENCE [LARGE SCALE GENOMIC DNA]</scope>
    <source>
        <strain evidence="1">CBS 10117</strain>
    </source>
</reference>
<reference evidence="2" key="2">
    <citation type="submission" date="2013-07" db="EMBL/GenBank/DDBJ databases">
        <authorList>
            <consortium name="The Broad Institute Genome Sequencing Platform"/>
            <person name="Cuomo C."/>
            <person name="Litvintseva A."/>
            <person name="Chen Y."/>
            <person name="Heitman J."/>
            <person name="Sun S."/>
            <person name="Springer D."/>
            <person name="Dromer F."/>
            <person name="Young S.K."/>
            <person name="Zeng Q."/>
            <person name="Gargeya S."/>
            <person name="Fitzgerald M."/>
            <person name="Abouelleil A."/>
            <person name="Alvarado L."/>
            <person name="Berlin A.M."/>
            <person name="Chapman S.B."/>
            <person name="Dewar J."/>
            <person name="Goldberg J."/>
            <person name="Griggs A."/>
            <person name="Gujja S."/>
            <person name="Hansen M."/>
            <person name="Howarth C."/>
            <person name="Imamovic A."/>
            <person name="Larimer J."/>
            <person name="McCowan C."/>
            <person name="Murphy C."/>
            <person name="Pearson M."/>
            <person name="Priest M."/>
            <person name="Roberts A."/>
            <person name="Saif S."/>
            <person name="Shea T."/>
            <person name="Sykes S."/>
            <person name="Wortman J."/>
            <person name="Nusbaum C."/>
            <person name="Birren B."/>
        </authorList>
    </citation>
    <scope>NUCLEOTIDE SEQUENCE</scope>
    <source>
        <strain evidence="2">CBS 10117</strain>
    </source>
</reference>
<dbReference type="Gene3D" id="3.10.450.50">
    <property type="match status" value="1"/>
</dbReference>
<dbReference type="AlphaFoldDB" id="A0A1A6AHG8"/>
<dbReference type="GeneID" id="28965047"/>
<dbReference type="Proteomes" id="UP000078595">
    <property type="component" value="Chromosome 1"/>
</dbReference>
<accession>A0A1A6AHG8</accession>
<evidence type="ECO:0000313" key="2">
    <source>
        <dbReference type="EMBL" id="WWC58795.1"/>
    </source>
</evidence>
<evidence type="ECO:0000313" key="3">
    <source>
        <dbReference type="Proteomes" id="UP000078595"/>
    </source>
</evidence>
<reference evidence="2" key="3">
    <citation type="submission" date="2024-02" db="EMBL/GenBank/DDBJ databases">
        <title>Comparative genomics of Cryptococcus and Kwoniella reveals pathogenesis evolution and contrasting modes of karyotype evolution via chromosome fusion or intercentromeric recombination.</title>
        <authorList>
            <person name="Coelho M.A."/>
            <person name="David-Palma M."/>
            <person name="Shea T."/>
            <person name="Bowers K."/>
            <person name="McGinley-Smith S."/>
            <person name="Mohammad A.W."/>
            <person name="Gnirke A."/>
            <person name="Yurkov A.M."/>
            <person name="Nowrousian M."/>
            <person name="Sun S."/>
            <person name="Cuomo C.A."/>
            <person name="Heitman J."/>
        </authorList>
    </citation>
    <scope>NUCLEOTIDE SEQUENCE</scope>
    <source>
        <strain evidence="2">CBS 10117</strain>
    </source>
</reference>
<dbReference type="EMBL" id="CP144530">
    <property type="protein sequence ID" value="WWC58795.1"/>
    <property type="molecule type" value="Genomic_DNA"/>
</dbReference>
<dbReference type="RefSeq" id="XP_018267362.1">
    <property type="nucleotide sequence ID" value="XM_018404708.1"/>
</dbReference>
<gene>
    <name evidence="1" type="ORF">I303_01348</name>
    <name evidence="2" type="ORF">I303_101339</name>
</gene>
<dbReference type="KEGG" id="kdj:28965047"/>
<evidence type="ECO:0008006" key="4">
    <source>
        <dbReference type="Google" id="ProtNLM"/>
    </source>
</evidence>
<dbReference type="VEuPathDB" id="FungiDB:I303_01348"/>
<dbReference type="InterPro" id="IPR032710">
    <property type="entry name" value="NTF2-like_dom_sf"/>
</dbReference>
<dbReference type="SUPFAM" id="SSF54427">
    <property type="entry name" value="NTF2-like"/>
    <property type="match status" value="1"/>
</dbReference>
<keyword evidence="3" id="KW-1185">Reference proteome</keyword>
<organism evidence="1">
    <name type="scientific">Kwoniella dejecticola CBS 10117</name>
    <dbReference type="NCBI Taxonomy" id="1296121"/>
    <lineage>
        <taxon>Eukaryota</taxon>
        <taxon>Fungi</taxon>
        <taxon>Dikarya</taxon>
        <taxon>Basidiomycota</taxon>
        <taxon>Agaricomycotina</taxon>
        <taxon>Tremellomycetes</taxon>
        <taxon>Tremellales</taxon>
        <taxon>Cryptococcaceae</taxon>
        <taxon>Kwoniella</taxon>
    </lineage>
</organism>
<dbReference type="EMBL" id="KI894027">
    <property type="protein sequence ID" value="OBR89520.1"/>
    <property type="molecule type" value="Genomic_DNA"/>
</dbReference>
<protein>
    <recommendedName>
        <fullName evidence="4">SnoaL-like domain-containing protein</fullName>
    </recommendedName>
</protein>
<sequence>MVLTHEYVSKIFDHAIKHENEAMFSYVRDDVRAEIINPEIETSPFSKVYTSVKSGIRSWSNGFPRLFEKPADLTLKRLTVSGDLAIIELRAEGKGKKDGEKFVNYICLVCEFDDAEEPKIKALTEYCDSALLVKFHQNNKA</sequence>
<name>A0A1A6AHG8_9TREE</name>